<dbReference type="EMBL" id="CP040908">
    <property type="protein sequence ID" value="QLL56796.1"/>
    <property type="molecule type" value="Genomic_DNA"/>
</dbReference>
<dbReference type="Proteomes" id="UP000510643">
    <property type="component" value="Chromosome"/>
</dbReference>
<evidence type="ECO:0000313" key="9">
    <source>
        <dbReference type="EMBL" id="QLL56796.1"/>
    </source>
</evidence>
<evidence type="ECO:0000256" key="2">
    <source>
        <dbReference type="ARBA" id="ARBA00022670"/>
    </source>
</evidence>
<dbReference type="SUPFAM" id="SSF51261">
    <property type="entry name" value="Duplicated hybrid motif"/>
    <property type="match status" value="1"/>
</dbReference>
<keyword evidence="4 10" id="KW-0378">Hydrolase</keyword>
<dbReference type="AlphaFoldDB" id="A0A376G1T4"/>
<dbReference type="Proteomes" id="UP000254737">
    <property type="component" value="Unassembled WGS sequence"/>
</dbReference>
<evidence type="ECO:0000313" key="10">
    <source>
        <dbReference type="EMBL" id="STD53901.1"/>
    </source>
</evidence>
<accession>A0A376G1T4</accession>
<keyword evidence="2" id="KW-0645">Protease</keyword>
<dbReference type="GeneID" id="78400052"/>
<evidence type="ECO:0000256" key="6">
    <source>
        <dbReference type="ARBA" id="ARBA00023049"/>
    </source>
</evidence>
<gene>
    <name evidence="10" type="primary">nlpD</name>
    <name evidence="9" type="ORF">FH779_01255</name>
    <name evidence="10" type="ORF">NCTC13456_00733</name>
</gene>
<keyword evidence="7" id="KW-0175">Coiled coil</keyword>
<feature type="domain" description="M23ase beta-sheet core" evidence="8">
    <location>
        <begin position="193"/>
        <end position="288"/>
    </location>
</feature>
<evidence type="ECO:0000256" key="1">
    <source>
        <dbReference type="ARBA" id="ARBA00001947"/>
    </source>
</evidence>
<dbReference type="EMBL" id="UFXS01000001">
    <property type="protein sequence ID" value="STD53901.1"/>
    <property type="molecule type" value="Genomic_DNA"/>
</dbReference>
<feature type="coiled-coil region" evidence="7">
    <location>
        <begin position="59"/>
        <end position="103"/>
    </location>
</feature>
<keyword evidence="3" id="KW-0479">Metal-binding</keyword>
<evidence type="ECO:0000313" key="11">
    <source>
        <dbReference type="Proteomes" id="UP000254737"/>
    </source>
</evidence>
<keyword evidence="6" id="KW-0482">Metalloprotease</keyword>
<evidence type="ECO:0000313" key="12">
    <source>
        <dbReference type="Proteomes" id="UP000510643"/>
    </source>
</evidence>
<evidence type="ECO:0000256" key="4">
    <source>
        <dbReference type="ARBA" id="ARBA00022801"/>
    </source>
</evidence>
<dbReference type="GO" id="GO:0046872">
    <property type="term" value="F:metal ion binding"/>
    <property type="evidence" value="ECO:0007669"/>
    <property type="project" value="UniProtKB-KW"/>
</dbReference>
<dbReference type="GO" id="GO:0004222">
    <property type="term" value="F:metalloendopeptidase activity"/>
    <property type="evidence" value="ECO:0007669"/>
    <property type="project" value="TreeGrafter"/>
</dbReference>
<dbReference type="PANTHER" id="PTHR21666:SF288">
    <property type="entry name" value="CELL DIVISION PROTEIN YTFB"/>
    <property type="match status" value="1"/>
</dbReference>
<dbReference type="Pfam" id="PF01551">
    <property type="entry name" value="Peptidase_M23"/>
    <property type="match status" value="1"/>
</dbReference>
<dbReference type="InterPro" id="IPR016047">
    <property type="entry name" value="M23ase_b-sheet_dom"/>
</dbReference>
<dbReference type="OrthoDB" id="9810477at2"/>
<sequence length="316" mass="35866">MENKNYKYNSVKFLMSWAKKRVQKTPKTALYVLLFLCLSTISAGMIGYHFNDSEYASRAGKFKDDKSKLLAELERMENENQQLHKKFKEVEEALTEIEEKDRNIYRTIYDMRVNENIDSVNKEIDNYTAEDIEKLIDKIEIESKSLDEVFRSAGVKDANLSSMPVLKPVADKYVSRLASGYGSRFHPILKVNKMHKGLDFAASTGTPIYATGDGSVKVSEFNSGYGNMVVLKHGNGYESLYAHMSRAKVRSGQKVKRGDVIGYVGTTGLSTGAHLHYEIHKNGEPVDPIMYFYNDVDPDDFIKIYQNSKKLSLSLD</sequence>
<dbReference type="CDD" id="cd12797">
    <property type="entry name" value="M23_peptidase"/>
    <property type="match status" value="1"/>
</dbReference>
<evidence type="ECO:0000259" key="8">
    <source>
        <dbReference type="Pfam" id="PF01551"/>
    </source>
</evidence>
<name>A0A376G1T4_9FLAO</name>
<keyword evidence="5" id="KW-0862">Zinc</keyword>
<dbReference type="Gene3D" id="2.70.70.10">
    <property type="entry name" value="Glucose Permease (Domain IIA)"/>
    <property type="match status" value="1"/>
</dbReference>
<proteinExistence type="predicted"/>
<dbReference type="RefSeq" id="WP_038330999.1">
    <property type="nucleotide sequence ID" value="NZ_CP040908.1"/>
</dbReference>
<dbReference type="FunFam" id="2.70.70.10:FF:000006">
    <property type="entry name" value="M23 family peptidase"/>
    <property type="match status" value="1"/>
</dbReference>
<dbReference type="STRING" id="343874.GCA_000805695_01283"/>
<reference evidence="10 11" key="1">
    <citation type="submission" date="2018-06" db="EMBL/GenBank/DDBJ databases">
        <authorList>
            <consortium name="Pathogen Informatics"/>
            <person name="Doyle S."/>
        </authorList>
    </citation>
    <scope>NUCLEOTIDE SEQUENCE [LARGE SCALE GENOMIC DNA]</scope>
    <source>
        <strain evidence="10 11">NCTC13456</strain>
    </source>
</reference>
<dbReference type="InterPro" id="IPR050570">
    <property type="entry name" value="Cell_wall_metabolism_enzyme"/>
</dbReference>
<reference evidence="9 12" key="2">
    <citation type="submission" date="2019-06" db="EMBL/GenBank/DDBJ databases">
        <title>Emergence of pandrug resistant Empedobacter falsenii in China.</title>
        <authorList>
            <person name="Dong N."/>
            <person name="Chen S."/>
            <person name="Zhang R."/>
        </authorList>
    </citation>
    <scope>NUCLEOTIDE SEQUENCE [LARGE SCALE GENOMIC DNA]</scope>
    <source>
        <strain evidence="9 12">1681-1</strain>
    </source>
</reference>
<evidence type="ECO:0000256" key="5">
    <source>
        <dbReference type="ARBA" id="ARBA00022833"/>
    </source>
</evidence>
<dbReference type="GO" id="GO:0006508">
    <property type="term" value="P:proteolysis"/>
    <property type="evidence" value="ECO:0007669"/>
    <property type="project" value="UniProtKB-KW"/>
</dbReference>
<dbReference type="KEGG" id="efal:FH779_01255"/>
<organism evidence="10 11">
    <name type="scientific">Empedobacter falsenii</name>
    <dbReference type="NCBI Taxonomy" id="343874"/>
    <lineage>
        <taxon>Bacteria</taxon>
        <taxon>Pseudomonadati</taxon>
        <taxon>Bacteroidota</taxon>
        <taxon>Flavobacteriia</taxon>
        <taxon>Flavobacteriales</taxon>
        <taxon>Weeksellaceae</taxon>
        <taxon>Empedobacter</taxon>
    </lineage>
</organism>
<dbReference type="InterPro" id="IPR011055">
    <property type="entry name" value="Dup_hybrid_motif"/>
</dbReference>
<comment type="cofactor">
    <cofactor evidence="1">
        <name>Zn(2+)</name>
        <dbReference type="ChEBI" id="CHEBI:29105"/>
    </cofactor>
</comment>
<protein>
    <submittedName>
        <fullName evidence="9">M23 family metallopeptidase</fullName>
    </submittedName>
    <submittedName>
        <fullName evidence="10">Murein hydrolase activator NlpD</fullName>
    </submittedName>
</protein>
<dbReference type="Gene3D" id="3.10.450.350">
    <property type="match status" value="1"/>
</dbReference>
<evidence type="ECO:0000256" key="3">
    <source>
        <dbReference type="ARBA" id="ARBA00022723"/>
    </source>
</evidence>
<keyword evidence="12" id="KW-1185">Reference proteome</keyword>
<dbReference type="PANTHER" id="PTHR21666">
    <property type="entry name" value="PEPTIDASE-RELATED"/>
    <property type="match status" value="1"/>
</dbReference>
<evidence type="ECO:0000256" key="7">
    <source>
        <dbReference type="SAM" id="Coils"/>
    </source>
</evidence>